<proteinExistence type="predicted"/>
<evidence type="ECO:0000313" key="2">
    <source>
        <dbReference type="Proteomes" id="UP000006028"/>
    </source>
</evidence>
<gene>
    <name evidence="1" type="ORF">HMPREF9436_01903</name>
</gene>
<dbReference type="EMBL" id="AECU01000158">
    <property type="protein sequence ID" value="EFQ06593.1"/>
    <property type="molecule type" value="Genomic_DNA"/>
</dbReference>
<dbReference type="HOGENOM" id="CLU_2972736_0_0_9"/>
<dbReference type="Proteomes" id="UP000006028">
    <property type="component" value="Unassembled WGS sequence"/>
</dbReference>
<accession>E2ZJQ4</accession>
<sequence>MQNAARLRSVTQVSGSFCQWKFFLPSRNSSSTQPISMLPAVTTKGELLCEAKLAAASR</sequence>
<dbReference type="AlphaFoldDB" id="E2ZJQ4"/>
<comment type="caution">
    <text evidence="1">The sequence shown here is derived from an EMBL/GenBank/DDBJ whole genome shotgun (WGS) entry which is preliminary data.</text>
</comment>
<reference evidence="1 2" key="1">
    <citation type="submission" date="2010-08" db="EMBL/GenBank/DDBJ databases">
        <authorList>
            <person name="Weinstock G."/>
            <person name="Sodergren E."/>
            <person name="Clifton S."/>
            <person name="Fulton L."/>
            <person name="Fulton B."/>
            <person name="Courtney L."/>
            <person name="Fronick C."/>
            <person name="Harrison M."/>
            <person name="Strong C."/>
            <person name="Farmer C."/>
            <person name="Delahaunty K."/>
            <person name="Markovic C."/>
            <person name="Hall O."/>
            <person name="Minx P."/>
            <person name="Tomlinson C."/>
            <person name="Mitreva M."/>
            <person name="Hou S."/>
            <person name="Chen J."/>
            <person name="Wollam A."/>
            <person name="Pepin K.H."/>
            <person name="Johnson M."/>
            <person name="Bhonagiri V."/>
            <person name="Zhang X."/>
            <person name="Suruliraj S."/>
            <person name="Warren W."/>
            <person name="Chinwalla A."/>
            <person name="Mardis E.R."/>
            <person name="Wilson R.K."/>
        </authorList>
    </citation>
    <scope>NUCLEOTIDE SEQUENCE [LARGE SCALE GENOMIC DNA]</scope>
    <source>
        <strain evidence="1 2">KLE1255</strain>
    </source>
</reference>
<evidence type="ECO:0000313" key="1">
    <source>
        <dbReference type="EMBL" id="EFQ06593.1"/>
    </source>
</evidence>
<name>E2ZJQ4_9FIRM</name>
<dbReference type="STRING" id="748224.HMPREF9436_01903"/>
<dbReference type="BioCyc" id="FCF748224-HMP:GTSS-2195-MONOMER"/>
<protein>
    <submittedName>
        <fullName evidence="1">Uncharacterized protein</fullName>
    </submittedName>
</protein>
<organism evidence="1 2">
    <name type="scientific">Faecalibacterium cf. prausnitzii KLE1255</name>
    <dbReference type="NCBI Taxonomy" id="748224"/>
    <lineage>
        <taxon>Bacteria</taxon>
        <taxon>Bacillati</taxon>
        <taxon>Bacillota</taxon>
        <taxon>Clostridia</taxon>
        <taxon>Eubacteriales</taxon>
        <taxon>Oscillospiraceae</taxon>
        <taxon>Faecalibacterium</taxon>
    </lineage>
</organism>